<comment type="similarity">
    <text evidence="2">Belongs to the peptidase S16 family.</text>
</comment>
<dbReference type="InterPro" id="IPR008269">
    <property type="entry name" value="Lon_proteolytic"/>
</dbReference>
<dbReference type="InterPro" id="IPR014721">
    <property type="entry name" value="Ribsml_uS5_D2-typ_fold_subgr"/>
</dbReference>
<name>A0A1W1X1F9_9CLOT</name>
<dbReference type="AlphaFoldDB" id="A0A1W1X1F9"/>
<dbReference type="InterPro" id="IPR020568">
    <property type="entry name" value="Ribosomal_Su5_D2-typ_SF"/>
</dbReference>
<dbReference type="InterPro" id="IPR027065">
    <property type="entry name" value="Lon_Prtase"/>
</dbReference>
<sequence>MVNELMPEDIEFKVDLSGEYIVNDDYCPQYEEIYDKINEIMSINKPGFNLYIIDDFTKNNLNKIVGFIEKNIKRKSSAEDICYVNGEQERVPRCIKTESGYGILLKSAIKKIKESYINLIYEFYNNLNENLLDTIGSEIEIKKNKCIDTLIKNAHEAGFDIKQEDGGFIFIPIYKDKTITEDEYDKLNIEEKEKLLEELRKLKVIESKVIREIKEIEKQGTNKIKRILKKVFDVSMENQKREFILKFKDNDKIIEFLKSTFFDIEKNVVDACTGDFEEDEKKFIEIFSKYNVNVIVDNSKKNFPVVFEDDPSIGNLLGSIGFKNAEGNYVTDIRLIKAGSLLRANNGCLIIRIDSLLLYPSSFYYLKKFLLNRRVDFSFDKVYFELLSENKLKPEPIDIEENVILIGDEEIYSRLFYYDKDFRNMFSTTAEAKLSLKIDSNIKAFLFNYIENYMSDKGIKILSQDAISELIKVLCRMAESREKILFREEELNRILLIANEYAKKDNKYEIDDDCIIKAAYKQSTMEKEMLELYDKRKIFIQTENRTIGQINGLSVVDVGYESFGKPVRISCSCFKGNGDIIDVQKINDLSGRIHSKSVSILKGYLNNILEEYNGLSVDFNICFEQTYGKVDGDSASAAEVLSMLSAISKTPIKQNLAITGSLDQFGNIQPIGGVNEKIEGFFNVCKVMGGCEGKGVVVPSTNVDNIVVSREVEEAVKVKKFHIFSVETVSDAANIMMGDNNLDWEKIIESCKEELNKFMNGLDFASTKKNVKKTKHRKQKEGDK</sequence>
<dbReference type="Gene3D" id="3.30.230.10">
    <property type="match status" value="1"/>
</dbReference>
<evidence type="ECO:0000259" key="3">
    <source>
        <dbReference type="PROSITE" id="PS51786"/>
    </source>
</evidence>
<dbReference type="GO" id="GO:0004252">
    <property type="term" value="F:serine-type endopeptidase activity"/>
    <property type="evidence" value="ECO:0007669"/>
    <property type="project" value="UniProtKB-UniRule"/>
</dbReference>
<dbReference type="PROSITE" id="PS51786">
    <property type="entry name" value="LON_PROTEOLYTIC"/>
    <property type="match status" value="1"/>
</dbReference>
<evidence type="ECO:0000313" key="5">
    <source>
        <dbReference type="Proteomes" id="UP000192468"/>
    </source>
</evidence>
<evidence type="ECO:0000256" key="2">
    <source>
        <dbReference type="PROSITE-ProRule" id="PRU01122"/>
    </source>
</evidence>
<accession>A0A1W1X1F9</accession>
<dbReference type="Pfam" id="PF05362">
    <property type="entry name" value="Lon_C"/>
    <property type="match status" value="1"/>
</dbReference>
<dbReference type="Pfam" id="PF20436">
    <property type="entry name" value="LonB_AAA-LID"/>
    <property type="match status" value="1"/>
</dbReference>
<dbReference type="InterPro" id="IPR041699">
    <property type="entry name" value="AAA_32"/>
</dbReference>
<dbReference type="PANTHER" id="PTHR10046">
    <property type="entry name" value="ATP DEPENDENT LON PROTEASE FAMILY MEMBER"/>
    <property type="match status" value="1"/>
</dbReference>
<keyword evidence="2" id="KW-0720">Serine protease</keyword>
<feature type="active site" evidence="2">
    <location>
        <position position="677"/>
    </location>
</feature>
<feature type="domain" description="Lon proteolytic" evidence="3">
    <location>
        <begin position="544"/>
        <end position="739"/>
    </location>
</feature>
<keyword evidence="2" id="KW-0378">Hydrolase</keyword>
<dbReference type="GO" id="GO:0004176">
    <property type="term" value="F:ATP-dependent peptidase activity"/>
    <property type="evidence" value="ECO:0007669"/>
    <property type="project" value="UniProtKB-UniRule"/>
</dbReference>
<dbReference type="STRING" id="1121291.SAMN02745134_00419"/>
<keyword evidence="5" id="KW-1185">Reference proteome</keyword>
<evidence type="ECO:0000256" key="1">
    <source>
        <dbReference type="ARBA" id="ARBA00022670"/>
    </source>
</evidence>
<proteinExistence type="inferred from homology"/>
<dbReference type="PRINTS" id="PR00830">
    <property type="entry name" value="ENDOLAPTASE"/>
</dbReference>
<dbReference type="OrthoDB" id="9758568at2"/>
<dbReference type="SUPFAM" id="SSF54211">
    <property type="entry name" value="Ribosomal protein S5 domain 2-like"/>
    <property type="match status" value="1"/>
</dbReference>
<dbReference type="Gene3D" id="3.40.50.300">
    <property type="entry name" value="P-loop containing nucleotide triphosphate hydrolases"/>
    <property type="match status" value="2"/>
</dbReference>
<evidence type="ECO:0000313" key="4">
    <source>
        <dbReference type="EMBL" id="SMC17745.1"/>
    </source>
</evidence>
<dbReference type="GO" id="GO:0005524">
    <property type="term" value="F:ATP binding"/>
    <property type="evidence" value="ECO:0007669"/>
    <property type="project" value="InterPro"/>
</dbReference>
<gene>
    <name evidence="4" type="ORF">SAMN02745134_00419</name>
</gene>
<dbReference type="EMBL" id="FWXH01000002">
    <property type="protein sequence ID" value="SMC17745.1"/>
    <property type="molecule type" value="Genomic_DNA"/>
</dbReference>
<reference evidence="4 5" key="1">
    <citation type="submission" date="2017-04" db="EMBL/GenBank/DDBJ databases">
        <authorList>
            <person name="Afonso C.L."/>
            <person name="Miller P.J."/>
            <person name="Scott M.A."/>
            <person name="Spackman E."/>
            <person name="Goraichik I."/>
            <person name="Dimitrov K.M."/>
            <person name="Suarez D.L."/>
            <person name="Swayne D.E."/>
        </authorList>
    </citation>
    <scope>NUCLEOTIDE SEQUENCE [LARGE SCALE GENOMIC DNA]</scope>
    <source>
        <strain evidence="4 5">DSM 12555</strain>
    </source>
</reference>
<dbReference type="Pfam" id="PF13654">
    <property type="entry name" value="AAA_32"/>
    <property type="match status" value="1"/>
</dbReference>
<dbReference type="GO" id="GO:0030163">
    <property type="term" value="P:protein catabolic process"/>
    <property type="evidence" value="ECO:0007669"/>
    <property type="project" value="InterPro"/>
</dbReference>
<dbReference type="EC" id="3.4.21.53" evidence="2"/>
<dbReference type="InterPro" id="IPR027417">
    <property type="entry name" value="P-loop_NTPase"/>
</dbReference>
<dbReference type="RefSeq" id="WP_084113607.1">
    <property type="nucleotide sequence ID" value="NZ_FWXH01000002.1"/>
</dbReference>
<dbReference type="Gene3D" id="1.10.8.60">
    <property type="match status" value="1"/>
</dbReference>
<comment type="catalytic activity">
    <reaction evidence="2">
        <text>Hydrolysis of proteins in presence of ATP.</text>
        <dbReference type="EC" id="3.4.21.53"/>
    </reaction>
</comment>
<dbReference type="Proteomes" id="UP000192468">
    <property type="component" value="Unassembled WGS sequence"/>
</dbReference>
<organism evidence="4 5">
    <name type="scientific">Clostridium acidisoli DSM 12555</name>
    <dbReference type="NCBI Taxonomy" id="1121291"/>
    <lineage>
        <taxon>Bacteria</taxon>
        <taxon>Bacillati</taxon>
        <taxon>Bacillota</taxon>
        <taxon>Clostridia</taxon>
        <taxon>Eubacteriales</taxon>
        <taxon>Clostridiaceae</taxon>
        <taxon>Clostridium</taxon>
    </lineage>
</organism>
<feature type="active site" evidence="2">
    <location>
        <position position="634"/>
    </location>
</feature>
<keyword evidence="1 2" id="KW-0645">Protease</keyword>
<protein>
    <recommendedName>
        <fullName evidence="2">endopeptidase La</fullName>
        <ecNumber evidence="2">3.4.21.53</ecNumber>
    </recommendedName>
</protein>
<dbReference type="InterPro" id="IPR046843">
    <property type="entry name" value="LonB_AAA-LID"/>
</dbReference>
<dbReference type="GO" id="GO:0006508">
    <property type="term" value="P:proteolysis"/>
    <property type="evidence" value="ECO:0007669"/>
    <property type="project" value="UniProtKB-KW"/>
</dbReference>